<reference evidence="1" key="2">
    <citation type="journal article" date="2024" name="Plant">
        <title>Genomic evolution and insights into agronomic trait innovations of Sesamum species.</title>
        <authorList>
            <person name="Miao H."/>
            <person name="Wang L."/>
            <person name="Qu L."/>
            <person name="Liu H."/>
            <person name="Sun Y."/>
            <person name="Le M."/>
            <person name="Wang Q."/>
            <person name="Wei S."/>
            <person name="Zheng Y."/>
            <person name="Lin W."/>
            <person name="Duan Y."/>
            <person name="Cao H."/>
            <person name="Xiong S."/>
            <person name="Wang X."/>
            <person name="Wei L."/>
            <person name="Li C."/>
            <person name="Ma Q."/>
            <person name="Ju M."/>
            <person name="Zhao R."/>
            <person name="Li G."/>
            <person name="Mu C."/>
            <person name="Tian Q."/>
            <person name="Mei H."/>
            <person name="Zhang T."/>
            <person name="Gao T."/>
            <person name="Zhang H."/>
        </authorList>
    </citation>
    <scope>NUCLEOTIDE SEQUENCE</scope>
    <source>
        <strain evidence="1">G01</strain>
    </source>
</reference>
<dbReference type="PANTHER" id="PTHR46890">
    <property type="entry name" value="NON-LTR RETROLELEMENT REVERSE TRANSCRIPTASE-LIKE PROTEIN-RELATED"/>
    <property type="match status" value="1"/>
</dbReference>
<reference evidence="1" key="1">
    <citation type="submission" date="2020-06" db="EMBL/GenBank/DDBJ databases">
        <authorList>
            <person name="Li T."/>
            <person name="Hu X."/>
            <person name="Zhang T."/>
            <person name="Song X."/>
            <person name="Zhang H."/>
            <person name="Dai N."/>
            <person name="Sheng W."/>
            <person name="Hou X."/>
            <person name="Wei L."/>
        </authorList>
    </citation>
    <scope>NUCLEOTIDE SEQUENCE</scope>
    <source>
        <strain evidence="1">G01</strain>
        <tissue evidence="1">Leaf</tissue>
    </source>
</reference>
<sequence>MMNHIDRLKNEEDRWCQEKDAIQGIIQRYFHTIFSSSNPSNDELEKVISAVPAQVTEDMNRELLIEYSAQEVVLPLSALRNLIYKLVPKPIANRLEPLLDSIISPFQSAFILGRLITDNVLVAFKVNHFLKNKRGGRGIRQGDPLSPYLFIICAKALNCLLQFYEIKGSIRGVAIARSAPKVSHLLFADDTLIFCQAS</sequence>
<gene>
    <name evidence="1" type="ORF">Sangu_2621600</name>
</gene>
<dbReference type="AlphaFoldDB" id="A0AAW2J6R7"/>
<accession>A0AAW2J6R7</accession>
<dbReference type="InterPro" id="IPR052343">
    <property type="entry name" value="Retrotransposon-Effector_Assoc"/>
</dbReference>
<name>A0AAW2J6R7_9LAMI</name>
<dbReference type="EMBL" id="JACGWK010001408">
    <property type="protein sequence ID" value="KAL0289255.1"/>
    <property type="molecule type" value="Genomic_DNA"/>
</dbReference>
<comment type="caution">
    <text evidence="1">The sequence shown here is derived from an EMBL/GenBank/DDBJ whole genome shotgun (WGS) entry which is preliminary data.</text>
</comment>
<dbReference type="PANTHER" id="PTHR46890:SF48">
    <property type="entry name" value="RNA-DIRECTED DNA POLYMERASE"/>
    <property type="match status" value="1"/>
</dbReference>
<organism evidence="1">
    <name type="scientific">Sesamum angustifolium</name>
    <dbReference type="NCBI Taxonomy" id="2727405"/>
    <lineage>
        <taxon>Eukaryota</taxon>
        <taxon>Viridiplantae</taxon>
        <taxon>Streptophyta</taxon>
        <taxon>Embryophyta</taxon>
        <taxon>Tracheophyta</taxon>
        <taxon>Spermatophyta</taxon>
        <taxon>Magnoliopsida</taxon>
        <taxon>eudicotyledons</taxon>
        <taxon>Gunneridae</taxon>
        <taxon>Pentapetalae</taxon>
        <taxon>asterids</taxon>
        <taxon>lamiids</taxon>
        <taxon>Lamiales</taxon>
        <taxon>Pedaliaceae</taxon>
        <taxon>Sesamum</taxon>
    </lineage>
</organism>
<evidence type="ECO:0000313" key="1">
    <source>
        <dbReference type="EMBL" id="KAL0289255.1"/>
    </source>
</evidence>
<proteinExistence type="predicted"/>
<protein>
    <submittedName>
        <fullName evidence="1">Mitochondrial protein</fullName>
    </submittedName>
</protein>